<feature type="compositionally biased region" description="Low complexity" evidence="1">
    <location>
        <begin position="72"/>
        <end position="91"/>
    </location>
</feature>
<feature type="compositionally biased region" description="Basic and acidic residues" evidence="1">
    <location>
        <begin position="17"/>
        <end position="27"/>
    </location>
</feature>
<feature type="region of interest" description="Disordered" evidence="1">
    <location>
        <begin position="381"/>
        <end position="450"/>
    </location>
</feature>
<evidence type="ECO:0000313" key="3">
    <source>
        <dbReference type="Proteomes" id="UP000054937"/>
    </source>
</evidence>
<feature type="compositionally biased region" description="Polar residues" evidence="1">
    <location>
        <begin position="1052"/>
        <end position="1071"/>
    </location>
</feature>
<feature type="compositionally biased region" description="Polar residues" evidence="1">
    <location>
        <begin position="465"/>
        <end position="474"/>
    </location>
</feature>
<feature type="compositionally biased region" description="Low complexity" evidence="1">
    <location>
        <begin position="1078"/>
        <end position="1103"/>
    </location>
</feature>
<organism evidence="2 3">
    <name type="scientific">Pseudocohnilembus persalinus</name>
    <name type="common">Ciliate</name>
    <dbReference type="NCBI Taxonomy" id="266149"/>
    <lineage>
        <taxon>Eukaryota</taxon>
        <taxon>Sar</taxon>
        <taxon>Alveolata</taxon>
        <taxon>Ciliophora</taxon>
        <taxon>Intramacronucleata</taxon>
        <taxon>Oligohymenophorea</taxon>
        <taxon>Scuticociliatia</taxon>
        <taxon>Philasterida</taxon>
        <taxon>Pseudocohnilembidae</taxon>
        <taxon>Pseudocohnilembus</taxon>
    </lineage>
</organism>
<dbReference type="AlphaFoldDB" id="A0A0V0QCH7"/>
<feature type="compositionally biased region" description="Low complexity" evidence="1">
    <location>
        <begin position="123"/>
        <end position="134"/>
    </location>
</feature>
<accession>A0A0V0QCH7</accession>
<feature type="region of interest" description="Disordered" evidence="1">
    <location>
        <begin position="715"/>
        <end position="763"/>
    </location>
</feature>
<evidence type="ECO:0000313" key="2">
    <source>
        <dbReference type="EMBL" id="KRW99819.1"/>
    </source>
</evidence>
<feature type="compositionally biased region" description="Basic and acidic residues" evidence="1">
    <location>
        <begin position="381"/>
        <end position="412"/>
    </location>
</feature>
<reference evidence="2 3" key="1">
    <citation type="journal article" date="2015" name="Sci. Rep.">
        <title>Genome of the facultative scuticociliatosis pathogen Pseudocohnilembus persalinus provides insight into its virulence through horizontal gene transfer.</title>
        <authorList>
            <person name="Xiong J."/>
            <person name="Wang G."/>
            <person name="Cheng J."/>
            <person name="Tian M."/>
            <person name="Pan X."/>
            <person name="Warren A."/>
            <person name="Jiang C."/>
            <person name="Yuan D."/>
            <person name="Miao W."/>
        </authorList>
    </citation>
    <scope>NUCLEOTIDE SEQUENCE [LARGE SCALE GENOMIC DNA]</scope>
    <source>
        <strain evidence="2">36N120E</strain>
    </source>
</reference>
<feature type="region of interest" description="Disordered" evidence="1">
    <location>
        <begin position="1"/>
        <end position="163"/>
    </location>
</feature>
<feature type="compositionally biased region" description="Basic and acidic residues" evidence="1">
    <location>
        <begin position="243"/>
        <end position="267"/>
    </location>
</feature>
<feature type="compositionally biased region" description="Low complexity" evidence="1">
    <location>
        <begin position="176"/>
        <end position="194"/>
    </location>
</feature>
<feature type="compositionally biased region" description="Basic and acidic residues" evidence="1">
    <location>
        <begin position="95"/>
        <end position="110"/>
    </location>
</feature>
<dbReference type="Proteomes" id="UP000054937">
    <property type="component" value="Unassembled WGS sequence"/>
</dbReference>
<feature type="compositionally biased region" description="Polar residues" evidence="1">
    <location>
        <begin position="500"/>
        <end position="510"/>
    </location>
</feature>
<feature type="compositionally biased region" description="Basic and acidic residues" evidence="1">
    <location>
        <begin position="142"/>
        <end position="155"/>
    </location>
</feature>
<proteinExistence type="predicted"/>
<feature type="region of interest" description="Disordered" evidence="1">
    <location>
        <begin position="465"/>
        <end position="540"/>
    </location>
</feature>
<dbReference type="EMBL" id="LDAU01000203">
    <property type="protein sequence ID" value="KRW99819.1"/>
    <property type="molecule type" value="Genomic_DNA"/>
</dbReference>
<feature type="compositionally biased region" description="Polar residues" evidence="1">
    <location>
        <begin position="420"/>
        <end position="433"/>
    </location>
</feature>
<gene>
    <name evidence="2" type="ORF">PPERSA_10938</name>
</gene>
<feature type="region of interest" description="Disordered" evidence="1">
    <location>
        <begin position="1052"/>
        <end position="1103"/>
    </location>
</feature>
<keyword evidence="3" id="KW-1185">Reference proteome</keyword>
<feature type="compositionally biased region" description="Polar residues" evidence="1">
    <location>
        <begin position="45"/>
        <end position="58"/>
    </location>
</feature>
<feature type="compositionally biased region" description="Low complexity" evidence="1">
    <location>
        <begin position="1120"/>
        <end position="1165"/>
    </location>
</feature>
<feature type="compositionally biased region" description="Polar residues" evidence="1">
    <location>
        <begin position="1"/>
        <end position="16"/>
    </location>
</feature>
<feature type="compositionally biased region" description="Polar residues" evidence="1">
    <location>
        <begin position="195"/>
        <end position="242"/>
    </location>
</feature>
<dbReference type="InParanoid" id="A0A0V0QCH7"/>
<feature type="region of interest" description="Disordered" evidence="1">
    <location>
        <begin position="176"/>
        <end position="267"/>
    </location>
</feature>
<feature type="region of interest" description="Disordered" evidence="1">
    <location>
        <begin position="981"/>
        <end position="1000"/>
    </location>
</feature>
<name>A0A0V0QCH7_PSEPJ</name>
<evidence type="ECO:0000256" key="1">
    <source>
        <dbReference type="SAM" id="MobiDB-lite"/>
    </source>
</evidence>
<sequence length="1222" mass="143737">MATNLIGQCITAQNQPLKKETSSEKENIPNLQDLDSVRSKEHDFQNSQRGENNSSFNIKPQIIENKTDVQKNENNNNNNNDNNINIEDQNNPSFVKKENQENKENKEKQMEQQQQQISHSQPNNSDQKNLNQNNIYSSQVKNKNDTKLISPEKKPPRPVPSNSQLKKEIYLNQPQNNSKLQNSQLSQKSALNQSENSKNQENIKNQSNQEYEIKVQTASQQEKNLEKSQINDQKTFKSQQIDEPSKQKQEESKEKNESHGQKLELKDFEESLSNFTVEEQLQLQTSAKNQLKQNQLQQKQLKKEIDLITQQSQLQSERDKYAQDNDLREKQEILERKMKMQEEKQVQLERFLLKLQSQQDKQVKTLEQEKLSAQKELAKFKREQKKKQIQEEKEKLKQEIEEQEKQIQEIKMKQSKQSQLAPLNQSHQTNSIQFKKMTSMVGDEEQQQREKRLFSQMTLKEINSMASSRKNSVSPEKRMNPNHIQPSPLEKQKISLKRGYSQQPNTNSFSVLGGDKDSISRTSSRGKMYPMGAEHRSPQQNLDLLSQKSYNSRPKQVIFSKLEDSQLETESNLDPEMSRLYSEISVRKLQDKKLNEVEQRLDEELDPIKYWRRGERSLSVEEQTKIKKRNLRVQRLLHKIFLSKKLGYNKKDYPELFMSPTKRKRIKQQTEINNIISEKEEIKYEQDLKKRQLEAQKRKPRPRDYFNINELKTFQTPLINKPKKNNNEYNSNTKPRNRPVRSKTNFTENKANRKPSNKPYNEFQTEMSKNPAFFSSQKQKQNNQNCQAGIDHCECQNCLNQLKYLGYISRDPKTIGNTLSKQNQRSNQIYKQNLILRTIDLQNNYNDISHQTNGQLLNEILNDDLSSSFNNNYNKTQSKPSNNLIMLKPYGQNTYSVSQNNVEQPENLQQYANTARIQTLPVYQYTISPTNNSKKKRNILTTLYNIEQLQTERKPYTENSPYAQSQYKQNKIKQNRILRSHSSAGQNQRMNNTGQNKMHQQHYQLNQAPDHNHYYPKHYQQQQQNDYNNKGQYLVNGKNQKRFDQIQEILNNHNNLEPPSQNQYYGNSTPGRLSHSKNPQNNYNNNNYNNNNQNNIYPEKNPNVSDFNCANNINYSNILNNSRNHTNNNNNNNNQYNNNNSYNNNEHLSQQKNNSSSKNVMQKVSTSKTSLKNQKEVLLEEKCREIDLSDLNQSKNQEVDEKGEKLGVRAQYFLLDRKKNQK</sequence>
<feature type="region of interest" description="Disordered" evidence="1">
    <location>
        <begin position="1120"/>
        <end position="1172"/>
    </location>
</feature>
<comment type="caution">
    <text evidence="2">The sequence shown here is derived from an EMBL/GenBank/DDBJ whole genome shotgun (WGS) entry which is preliminary data.</text>
</comment>
<feature type="compositionally biased region" description="Basic and acidic residues" evidence="1">
    <location>
        <begin position="35"/>
        <end position="44"/>
    </location>
</feature>
<protein>
    <submittedName>
        <fullName evidence="2">Uncharacterized protein</fullName>
    </submittedName>
</protein>